<evidence type="ECO:0000313" key="3">
    <source>
        <dbReference type="Proteomes" id="UP000030686"/>
    </source>
</evidence>
<organism evidence="2 3">
    <name type="scientific">Penicillium roqueforti (strain FM164)</name>
    <dbReference type="NCBI Taxonomy" id="1365484"/>
    <lineage>
        <taxon>Eukaryota</taxon>
        <taxon>Fungi</taxon>
        <taxon>Dikarya</taxon>
        <taxon>Ascomycota</taxon>
        <taxon>Pezizomycotina</taxon>
        <taxon>Eurotiomycetes</taxon>
        <taxon>Eurotiomycetidae</taxon>
        <taxon>Eurotiales</taxon>
        <taxon>Aspergillaceae</taxon>
        <taxon>Penicillium</taxon>
    </lineage>
</organism>
<reference evidence="2" key="1">
    <citation type="journal article" date="2014" name="Nat. Commun.">
        <title>Multiple recent horizontal transfers of a large genomic region in cheese making fungi.</title>
        <authorList>
            <person name="Cheeseman K."/>
            <person name="Ropars J."/>
            <person name="Renault P."/>
            <person name="Dupont J."/>
            <person name="Gouzy J."/>
            <person name="Branca A."/>
            <person name="Abraham A.L."/>
            <person name="Ceppi M."/>
            <person name="Conseiller E."/>
            <person name="Debuchy R."/>
            <person name="Malagnac F."/>
            <person name="Goarin A."/>
            <person name="Silar P."/>
            <person name="Lacoste S."/>
            <person name="Sallet E."/>
            <person name="Bensimon A."/>
            <person name="Giraud T."/>
            <person name="Brygoo Y."/>
        </authorList>
    </citation>
    <scope>NUCLEOTIDE SEQUENCE [LARGE SCALE GENOMIC DNA]</scope>
    <source>
        <strain evidence="2">FM164</strain>
    </source>
</reference>
<dbReference type="STRING" id="1365484.W6QE79"/>
<gene>
    <name evidence="2" type="ORF">PROQFM164_S01g001703</name>
</gene>
<protein>
    <submittedName>
        <fullName evidence="2">Genomic scaffold, ProqFM164S01</fullName>
    </submittedName>
</protein>
<feature type="compositionally biased region" description="Polar residues" evidence="1">
    <location>
        <begin position="392"/>
        <end position="408"/>
    </location>
</feature>
<dbReference type="AlphaFoldDB" id="W6QE79"/>
<dbReference type="EMBL" id="HG792015">
    <property type="protein sequence ID" value="CDM27892.1"/>
    <property type="molecule type" value="Genomic_DNA"/>
</dbReference>
<feature type="region of interest" description="Disordered" evidence="1">
    <location>
        <begin position="392"/>
        <end position="416"/>
    </location>
</feature>
<keyword evidence="3" id="KW-1185">Reference proteome</keyword>
<evidence type="ECO:0000313" key="2">
    <source>
        <dbReference type="EMBL" id="CDM27892.1"/>
    </source>
</evidence>
<evidence type="ECO:0000256" key="1">
    <source>
        <dbReference type="SAM" id="MobiDB-lite"/>
    </source>
</evidence>
<accession>W6QE79</accession>
<name>W6QE79_PENRF</name>
<sequence>MAQTLDLGKSTLRIRDSKLQLRLAASAHFNQSPSHPTPEIPIDLSQLSNLESIWITEAPELELRFWIGGNWDQNEAAAFISKLRDKLCDMEIWSDLGFSVELKRYCIETSGFHFLQLGMHRGCLARNHTTGRTLPGSMTNPPDARPPPGVPVATLASIDVRLEYRFQAKDVSQAEDCSVLEVSLLGQGTSVVSSPHVLEEMVETKILLPMHDENSYAAVRQQTVRISGKRSPSSEELFRLFDLGIQRLIISNSIKDPTVSVSQKSTIKSFADIFPAVFDPGYRDAMNQRGVTIPMITKAISSLVVGNKNLSTKAKLADLLELTSSHQTGDLAIQPQLPSCNNAVLSSLWCVAQNNVPRIKPRRRGVSMLFTEFPSNALAGLDELVDLTSIDQHQPDNENPGQCHSSQTKYHDENEESDVCLLNSESEDQLLDNFSETSFTDIGESTQISLDTLLSTTGSSQTSYGDRDAMLLSDHGELADYPENYVIDYDPREDMEACDADIIMADYL</sequence>
<dbReference type="OrthoDB" id="4187154at2759"/>
<proteinExistence type="predicted"/>
<dbReference type="OMA" id="SVWITEA"/>
<dbReference type="Proteomes" id="UP000030686">
    <property type="component" value="Unassembled WGS sequence"/>
</dbReference>